<dbReference type="AlphaFoldDB" id="A0AAD7GP58"/>
<sequence>MDIEITSDSEEHFLRSTQWDPDEWILAGKTYHDVPRVVDIARRDLLKIPAHFAPKLPSKSMSISRLLRYDLPPRSDRVECMDIDSNLFTTQKPTADIEDTLPLRLAQAMHAIVKRDYQQGSSAGLNRSTRWKTDSSALPIVKTGNAANAVVTAAGRANEPWHGPANSYLSSTFYSNLFPSTEVQAASSVIVSPTDTT</sequence>
<dbReference type="Proteomes" id="UP001221757">
    <property type="component" value="Unassembled WGS sequence"/>
</dbReference>
<reference evidence="1" key="1">
    <citation type="submission" date="2023-03" db="EMBL/GenBank/DDBJ databases">
        <title>Massive genome expansion in bonnet fungi (Mycena s.s.) driven by repeated elements and novel gene families across ecological guilds.</title>
        <authorList>
            <consortium name="Lawrence Berkeley National Laboratory"/>
            <person name="Harder C.B."/>
            <person name="Miyauchi S."/>
            <person name="Viragh M."/>
            <person name="Kuo A."/>
            <person name="Thoen E."/>
            <person name="Andreopoulos B."/>
            <person name="Lu D."/>
            <person name="Skrede I."/>
            <person name="Drula E."/>
            <person name="Henrissat B."/>
            <person name="Morin E."/>
            <person name="Kohler A."/>
            <person name="Barry K."/>
            <person name="LaButti K."/>
            <person name="Morin E."/>
            <person name="Salamov A."/>
            <person name="Lipzen A."/>
            <person name="Mereny Z."/>
            <person name="Hegedus B."/>
            <person name="Baldrian P."/>
            <person name="Stursova M."/>
            <person name="Weitz H."/>
            <person name="Taylor A."/>
            <person name="Grigoriev I.V."/>
            <person name="Nagy L.G."/>
            <person name="Martin F."/>
            <person name="Kauserud H."/>
        </authorList>
    </citation>
    <scope>NUCLEOTIDE SEQUENCE</scope>
    <source>
        <strain evidence="1">CBHHK067</strain>
    </source>
</reference>
<evidence type="ECO:0000313" key="2">
    <source>
        <dbReference type="Proteomes" id="UP001221757"/>
    </source>
</evidence>
<gene>
    <name evidence="1" type="ORF">B0H17DRAFT_1260317</name>
</gene>
<accession>A0AAD7GP58</accession>
<keyword evidence="2" id="KW-1185">Reference proteome</keyword>
<comment type="caution">
    <text evidence="1">The sequence shown here is derived from an EMBL/GenBank/DDBJ whole genome shotgun (WGS) entry which is preliminary data.</text>
</comment>
<protein>
    <submittedName>
        <fullName evidence="1">Uncharacterized protein</fullName>
    </submittedName>
</protein>
<feature type="non-terminal residue" evidence="1">
    <location>
        <position position="1"/>
    </location>
</feature>
<name>A0AAD7GP58_MYCRO</name>
<evidence type="ECO:0000313" key="1">
    <source>
        <dbReference type="EMBL" id="KAJ7698405.1"/>
    </source>
</evidence>
<organism evidence="1 2">
    <name type="scientific">Mycena rosella</name>
    <name type="common">Pink bonnet</name>
    <name type="synonym">Agaricus rosellus</name>
    <dbReference type="NCBI Taxonomy" id="1033263"/>
    <lineage>
        <taxon>Eukaryota</taxon>
        <taxon>Fungi</taxon>
        <taxon>Dikarya</taxon>
        <taxon>Basidiomycota</taxon>
        <taxon>Agaricomycotina</taxon>
        <taxon>Agaricomycetes</taxon>
        <taxon>Agaricomycetidae</taxon>
        <taxon>Agaricales</taxon>
        <taxon>Marasmiineae</taxon>
        <taxon>Mycenaceae</taxon>
        <taxon>Mycena</taxon>
    </lineage>
</organism>
<dbReference type="EMBL" id="JARKIE010000026">
    <property type="protein sequence ID" value="KAJ7698405.1"/>
    <property type="molecule type" value="Genomic_DNA"/>
</dbReference>
<proteinExistence type="predicted"/>